<evidence type="ECO:0000256" key="2">
    <source>
        <dbReference type="ARBA" id="ARBA00006914"/>
    </source>
</evidence>
<dbReference type="OrthoDB" id="29072at2759"/>
<keyword evidence="6" id="KW-0472">Membrane</keyword>
<dbReference type="Pfam" id="PF17862">
    <property type="entry name" value="AAA_lid_3"/>
    <property type="match status" value="1"/>
</dbReference>
<dbReference type="EMBL" id="CAJJDN010000012">
    <property type="protein sequence ID" value="CAD8058734.1"/>
    <property type="molecule type" value="Genomic_DNA"/>
</dbReference>
<keyword evidence="5 7" id="KW-0067">ATP-binding</keyword>
<evidence type="ECO:0000256" key="4">
    <source>
        <dbReference type="ARBA" id="ARBA00022753"/>
    </source>
</evidence>
<proteinExistence type="inferred from homology"/>
<dbReference type="InterPro" id="IPR041569">
    <property type="entry name" value="AAA_lid_3"/>
</dbReference>
<dbReference type="GO" id="GO:0016887">
    <property type="term" value="F:ATP hydrolysis activity"/>
    <property type="evidence" value="ECO:0007669"/>
    <property type="project" value="InterPro"/>
</dbReference>
<evidence type="ECO:0000259" key="9">
    <source>
        <dbReference type="SMART" id="SM00382"/>
    </source>
</evidence>
<evidence type="ECO:0000313" key="10">
    <source>
        <dbReference type="EMBL" id="CAD8058734.1"/>
    </source>
</evidence>
<dbReference type="PANTHER" id="PTHR23074:SF83">
    <property type="entry name" value="VACUOLAR PROTEIN SORTING-ASSOCIATED PROTEIN 4A"/>
    <property type="match status" value="1"/>
</dbReference>
<dbReference type="GO" id="GO:0010008">
    <property type="term" value="C:endosome membrane"/>
    <property type="evidence" value="ECO:0007669"/>
    <property type="project" value="UniProtKB-SubCell"/>
</dbReference>
<dbReference type="PANTHER" id="PTHR23074">
    <property type="entry name" value="AAA DOMAIN-CONTAINING"/>
    <property type="match status" value="1"/>
</dbReference>
<comment type="caution">
    <text evidence="10">The sequence shown here is derived from an EMBL/GenBank/DDBJ whole genome shotgun (WGS) entry which is preliminary data.</text>
</comment>
<comment type="subcellular location">
    <subcellularLocation>
        <location evidence="1">Endosome membrane</location>
        <topology evidence="1">Peripheral membrane protein</topology>
    </subcellularLocation>
</comment>
<keyword evidence="4" id="KW-0967">Endosome</keyword>
<dbReference type="InterPro" id="IPR050304">
    <property type="entry name" value="MT-severing_AAA_ATPase"/>
</dbReference>
<dbReference type="SMART" id="SM00382">
    <property type="entry name" value="AAA"/>
    <property type="match status" value="1"/>
</dbReference>
<name>A0A8S1L7Y1_9CILI</name>
<feature type="region of interest" description="Disordered" evidence="8">
    <location>
        <begin position="88"/>
        <end position="108"/>
    </location>
</feature>
<sequence>MSTKNLEQIRLNAVQLIDEGKYQFMNGDQFSIKKNGFELMKQGCQELCKYAKTEINQEYINLAKEKLSLYCDELNQMKQYLAPFEEKQNEEQNKIQNEQNKKEDQNQKKQILKDNNIENNTLKTNLSNAIINEKPNVKWEDIAGLENAKQVLKEAIIIPMKFPNLFQGARKPWTGILLYGPPGTGKTFLAKACATECNGTFFSISSADLISKYLGESEKSIKQLFQLAREKKPSIIFIDEIDSLASARENSGTQDNMKGVKNQLLVELSGVGSDNDQVLVLGATNIPWNLDSAIRRRFEKRIYIPLPDLHGRLNLLQNQLKQTPNNLNQDQIKQLAQQLEGYSGSDINTLIRDASYEQLRIVSKATHFKQELFQNQLKYTACSSSDPQALKMTLKDIKSQQLHLPNIQYNDFMAVLPKCKPSVAQKDLIQHEQWTAQFGQQG</sequence>
<evidence type="ECO:0000256" key="7">
    <source>
        <dbReference type="RuleBase" id="RU003651"/>
    </source>
</evidence>
<comment type="similarity">
    <text evidence="2 7">Belongs to the AAA ATPase family.</text>
</comment>
<dbReference type="Proteomes" id="UP000692954">
    <property type="component" value="Unassembled WGS sequence"/>
</dbReference>
<evidence type="ECO:0000256" key="1">
    <source>
        <dbReference type="ARBA" id="ARBA00004481"/>
    </source>
</evidence>
<feature type="domain" description="AAA+ ATPase" evidence="9">
    <location>
        <begin position="172"/>
        <end position="308"/>
    </location>
</feature>
<dbReference type="Pfam" id="PF00004">
    <property type="entry name" value="AAA"/>
    <property type="match status" value="1"/>
</dbReference>
<evidence type="ECO:0000313" key="11">
    <source>
        <dbReference type="Proteomes" id="UP000692954"/>
    </source>
</evidence>
<dbReference type="AlphaFoldDB" id="A0A8S1L7Y1"/>
<dbReference type="InterPro" id="IPR003960">
    <property type="entry name" value="ATPase_AAA_CS"/>
</dbReference>
<evidence type="ECO:0000256" key="3">
    <source>
        <dbReference type="ARBA" id="ARBA00022741"/>
    </source>
</evidence>
<gene>
    <name evidence="10" type="ORF">PSON_ATCC_30995.1.T0120378</name>
</gene>
<evidence type="ECO:0000256" key="6">
    <source>
        <dbReference type="ARBA" id="ARBA00023136"/>
    </source>
</evidence>
<evidence type="ECO:0000256" key="8">
    <source>
        <dbReference type="SAM" id="MobiDB-lite"/>
    </source>
</evidence>
<dbReference type="FunFam" id="3.40.50.300:FF:000043">
    <property type="entry name" value="Vacuolar protein sorting-associated protein 4"/>
    <property type="match status" value="1"/>
</dbReference>
<dbReference type="Pfam" id="PF09336">
    <property type="entry name" value="Vps4_C"/>
    <property type="match status" value="1"/>
</dbReference>
<dbReference type="InterPro" id="IPR003959">
    <property type="entry name" value="ATPase_AAA_core"/>
</dbReference>
<reference evidence="10" key="1">
    <citation type="submission" date="2021-01" db="EMBL/GenBank/DDBJ databases">
        <authorList>
            <consortium name="Genoscope - CEA"/>
            <person name="William W."/>
        </authorList>
    </citation>
    <scope>NUCLEOTIDE SEQUENCE</scope>
</reference>
<dbReference type="PROSITE" id="PS00674">
    <property type="entry name" value="AAA"/>
    <property type="match status" value="1"/>
</dbReference>
<dbReference type="GO" id="GO:0005524">
    <property type="term" value="F:ATP binding"/>
    <property type="evidence" value="ECO:0007669"/>
    <property type="project" value="UniProtKB-KW"/>
</dbReference>
<dbReference type="InterPro" id="IPR015415">
    <property type="entry name" value="Spast_Vps4_C"/>
</dbReference>
<dbReference type="GO" id="GO:0007033">
    <property type="term" value="P:vacuole organization"/>
    <property type="evidence" value="ECO:0007669"/>
    <property type="project" value="TreeGrafter"/>
</dbReference>
<accession>A0A8S1L7Y1</accession>
<protein>
    <recommendedName>
        <fullName evidence="9">AAA+ ATPase domain-containing protein</fullName>
    </recommendedName>
</protein>
<dbReference type="FunFam" id="1.10.8.60:FF:000015">
    <property type="entry name" value="vacuolar protein sorting-associated protein 4A"/>
    <property type="match status" value="1"/>
</dbReference>
<organism evidence="10 11">
    <name type="scientific">Paramecium sonneborni</name>
    <dbReference type="NCBI Taxonomy" id="65129"/>
    <lineage>
        <taxon>Eukaryota</taxon>
        <taxon>Sar</taxon>
        <taxon>Alveolata</taxon>
        <taxon>Ciliophora</taxon>
        <taxon>Intramacronucleata</taxon>
        <taxon>Oligohymenophorea</taxon>
        <taxon>Peniculida</taxon>
        <taxon>Parameciidae</taxon>
        <taxon>Paramecium</taxon>
    </lineage>
</organism>
<evidence type="ECO:0000256" key="5">
    <source>
        <dbReference type="ARBA" id="ARBA00022840"/>
    </source>
</evidence>
<keyword evidence="11" id="KW-1185">Reference proteome</keyword>
<dbReference type="GO" id="GO:0016197">
    <property type="term" value="P:endosomal transport"/>
    <property type="evidence" value="ECO:0007669"/>
    <property type="project" value="TreeGrafter"/>
</dbReference>
<dbReference type="InterPro" id="IPR003593">
    <property type="entry name" value="AAA+_ATPase"/>
</dbReference>
<keyword evidence="3 7" id="KW-0547">Nucleotide-binding</keyword>